<evidence type="ECO:0000313" key="1">
    <source>
        <dbReference type="EMBL" id="KRH94327.1"/>
    </source>
</evidence>
<gene>
    <name evidence="1" type="ORF">M153_2940001027</name>
</gene>
<accession>A0A0R0M5J2</accession>
<dbReference type="EMBL" id="LGUB01000093">
    <property type="protein sequence ID" value="KRH94327.1"/>
    <property type="molecule type" value="Genomic_DNA"/>
</dbReference>
<evidence type="ECO:0000313" key="2">
    <source>
        <dbReference type="Proteomes" id="UP000051530"/>
    </source>
</evidence>
<dbReference type="VEuPathDB" id="MicrosporidiaDB:M153_2940001027"/>
<sequence>MNPTFNKKLLRFATEDTPSRLYERHLSALSIKHGTVCSLI</sequence>
<keyword evidence="2" id="KW-1185">Reference proteome</keyword>
<comment type="caution">
    <text evidence="1">The sequence shown here is derived from an EMBL/GenBank/DDBJ whole genome shotgun (WGS) entry which is preliminary data.</text>
</comment>
<organism evidence="1 2">
    <name type="scientific">Pseudoloma neurophilia</name>
    <dbReference type="NCBI Taxonomy" id="146866"/>
    <lineage>
        <taxon>Eukaryota</taxon>
        <taxon>Fungi</taxon>
        <taxon>Fungi incertae sedis</taxon>
        <taxon>Microsporidia</taxon>
        <taxon>Pseudoloma</taxon>
    </lineage>
</organism>
<dbReference type="Proteomes" id="UP000051530">
    <property type="component" value="Unassembled WGS sequence"/>
</dbReference>
<protein>
    <submittedName>
        <fullName evidence="1">Uncharacterized protein</fullName>
    </submittedName>
</protein>
<proteinExistence type="predicted"/>
<reference evidence="1 2" key="1">
    <citation type="submission" date="2015-07" db="EMBL/GenBank/DDBJ databases">
        <title>The genome of Pseudoloma neurophilia, a relevant intracellular parasite of the zebrafish.</title>
        <authorList>
            <person name="Ndikumana S."/>
            <person name="Pelin A."/>
            <person name="Sanders J."/>
            <person name="Corradi N."/>
        </authorList>
    </citation>
    <scope>NUCLEOTIDE SEQUENCE [LARGE SCALE GENOMIC DNA]</scope>
    <source>
        <strain evidence="1 2">MK1</strain>
    </source>
</reference>
<dbReference type="AlphaFoldDB" id="A0A0R0M5J2"/>
<name>A0A0R0M5J2_9MICR</name>